<dbReference type="PANTHER" id="PTHR12857">
    <property type="entry name" value="CXXC MOTIF CONTAINING ZINC BINDING PROTEIN"/>
    <property type="match status" value="1"/>
</dbReference>
<comment type="caution">
    <text evidence="4">The sequence shown here is derived from an EMBL/GenBank/DDBJ whole genome shotgun (WGS) entry which is preliminary data.</text>
</comment>
<keyword evidence="3" id="KW-0862">Zinc</keyword>
<evidence type="ECO:0008006" key="6">
    <source>
        <dbReference type="Google" id="ProtNLM"/>
    </source>
</evidence>
<dbReference type="InterPro" id="IPR008584">
    <property type="entry name" value="CXXC_Zn-binding_euk"/>
</dbReference>
<evidence type="ECO:0000256" key="3">
    <source>
        <dbReference type="ARBA" id="ARBA00022833"/>
    </source>
</evidence>
<dbReference type="SUPFAM" id="SSF141678">
    <property type="entry name" value="MAL13P1.257-like"/>
    <property type="match status" value="1"/>
</dbReference>
<evidence type="ECO:0000313" key="4">
    <source>
        <dbReference type="EMBL" id="KAG7193026.1"/>
    </source>
</evidence>
<dbReference type="OrthoDB" id="10248838at2759"/>
<reference evidence="4" key="1">
    <citation type="submission" date="2021-03" db="EMBL/GenBank/DDBJ databases">
        <authorList>
            <person name="Palmer J.M."/>
        </authorList>
    </citation>
    <scope>NUCLEOTIDE SEQUENCE</scope>
    <source>
        <strain evidence="4">ARV_011</strain>
    </source>
</reference>
<dbReference type="GO" id="GO:0008270">
    <property type="term" value="F:zinc ion binding"/>
    <property type="evidence" value="ECO:0007669"/>
    <property type="project" value="TreeGrafter"/>
</dbReference>
<dbReference type="Proteomes" id="UP000790833">
    <property type="component" value="Unassembled WGS sequence"/>
</dbReference>
<dbReference type="Pfam" id="PF05907">
    <property type="entry name" value="CXXC_Zn-b_euk"/>
    <property type="match status" value="1"/>
</dbReference>
<sequence>MGQYVLKVTGELSNVTDLKPVDTTDSPFEYTFVIECTNCREEHDRPITINLFEKHDLQKSRGDALFIYKCASCGHEKSTTITRTKESLSESGKWATILEIDSRGMELKKFNPEGRFQCVGSDSGTHFDEVDLEESEWYDYDDKVGEEVSITEVKWELARR</sequence>
<name>A0A9P7V7Y1_9ASCO</name>
<dbReference type="RefSeq" id="XP_043048575.1">
    <property type="nucleotide sequence ID" value="XM_043191943.1"/>
</dbReference>
<dbReference type="AlphaFoldDB" id="A0A9P7V7Y1"/>
<keyword evidence="5" id="KW-1185">Reference proteome</keyword>
<protein>
    <recommendedName>
        <fullName evidence="6">DUF866-domain-containing protein</fullName>
    </recommendedName>
</protein>
<proteinExistence type="inferred from homology"/>
<dbReference type="PANTHER" id="PTHR12857:SF0">
    <property type="entry name" value="CXXC MOTIF CONTAINING ZINC BINDING PROTEIN"/>
    <property type="match status" value="1"/>
</dbReference>
<accession>A0A9P7V7Y1</accession>
<keyword evidence="2" id="KW-0479">Metal-binding</keyword>
<evidence type="ECO:0000256" key="1">
    <source>
        <dbReference type="ARBA" id="ARBA00007818"/>
    </source>
</evidence>
<gene>
    <name evidence="4" type="ORF">KQ657_001141</name>
</gene>
<comment type="similarity">
    <text evidence="1">Belongs to the UPF0587 family.</text>
</comment>
<evidence type="ECO:0000313" key="5">
    <source>
        <dbReference type="Proteomes" id="UP000790833"/>
    </source>
</evidence>
<dbReference type="GeneID" id="66114515"/>
<organism evidence="4 5">
    <name type="scientific">Scheffersomyces spartinae</name>
    <dbReference type="NCBI Taxonomy" id="45513"/>
    <lineage>
        <taxon>Eukaryota</taxon>
        <taxon>Fungi</taxon>
        <taxon>Dikarya</taxon>
        <taxon>Ascomycota</taxon>
        <taxon>Saccharomycotina</taxon>
        <taxon>Pichiomycetes</taxon>
        <taxon>Debaryomycetaceae</taxon>
        <taxon>Scheffersomyces</taxon>
    </lineage>
</organism>
<evidence type="ECO:0000256" key="2">
    <source>
        <dbReference type="ARBA" id="ARBA00022723"/>
    </source>
</evidence>
<dbReference type="EMBL" id="JAHMUF010000014">
    <property type="protein sequence ID" value="KAG7193026.1"/>
    <property type="molecule type" value="Genomic_DNA"/>
</dbReference>